<dbReference type="AlphaFoldDB" id="G0VIT4"/>
<dbReference type="InParanoid" id="G0VIT4"/>
<gene>
    <name evidence="1" type="primary">NCAS0H01010</name>
    <name evidence="1" type="ordered locus">NCAS_0H01010</name>
</gene>
<sequence length="362" mass="41864">MSSREFPTEWGVDPKCNVMQYATEQCEQKCVCSRAVRNQKLRSCSSLKFSWRFEDYYDAIIIKNPVLCKLYEKFTHYPLLYEKYYRGTLLETNHNVNEILVIRGPYLSEVPTFAICNDIAREDLEETLEELGGIETIKEIISSELAKPINHGRPLPNPPFAKYDTLSYYGVPVMDKPVEFVPPPILFIGCCSSAVIYTYVQSLYIELKKRQSQVDCTTLQYALRNTSVTLESHLEIQRFIKLAKRNVHHLVSKCYRPKNMTKEILSSLLQVFERMSTSVVLQSYVLPCGDIFCTEPSVTIADTQDNYQYNMFEQAHVYKKLLDYDENTVVGMPQYSSSGKDISLKQDYKGGILRRKNENRSL</sequence>
<dbReference type="RefSeq" id="XP_003677760.1">
    <property type="nucleotide sequence ID" value="XM_003677712.1"/>
</dbReference>
<dbReference type="Proteomes" id="UP000001640">
    <property type="component" value="Chromosome 8"/>
</dbReference>
<name>G0VIT4_NAUCA</name>
<organism evidence="1 2">
    <name type="scientific">Naumovozyma castellii</name>
    <name type="common">Yeast</name>
    <name type="synonym">Saccharomyces castellii</name>
    <dbReference type="NCBI Taxonomy" id="27288"/>
    <lineage>
        <taxon>Eukaryota</taxon>
        <taxon>Fungi</taxon>
        <taxon>Dikarya</taxon>
        <taxon>Ascomycota</taxon>
        <taxon>Saccharomycotina</taxon>
        <taxon>Saccharomycetes</taxon>
        <taxon>Saccharomycetales</taxon>
        <taxon>Saccharomycetaceae</taxon>
        <taxon>Naumovozyma</taxon>
    </lineage>
</organism>
<dbReference type="EMBL" id="HE576759">
    <property type="protein sequence ID" value="CCC71411.1"/>
    <property type="molecule type" value="Genomic_DNA"/>
</dbReference>
<reference evidence="1 2" key="1">
    <citation type="journal article" date="2011" name="Proc. Natl. Acad. Sci. U.S.A.">
        <title>Evolutionary erosion of yeast sex chromosomes by mating-type switching accidents.</title>
        <authorList>
            <person name="Gordon J.L."/>
            <person name="Armisen D."/>
            <person name="Proux-Wera E."/>
            <person name="Oheigeartaigh S.S."/>
            <person name="Byrne K.P."/>
            <person name="Wolfe K.H."/>
        </authorList>
    </citation>
    <scope>NUCLEOTIDE SEQUENCE [LARGE SCALE GENOMIC DNA]</scope>
    <source>
        <strain evidence="2">ATCC 76901 / BCRC 22586 / CBS 4309 / NBRC 1992 / NRRL Y-12630</strain>
    </source>
</reference>
<dbReference type="GeneID" id="96905090"/>
<protein>
    <submittedName>
        <fullName evidence="1">Uncharacterized protein</fullName>
    </submittedName>
</protein>
<evidence type="ECO:0000313" key="1">
    <source>
        <dbReference type="EMBL" id="CCC71411.1"/>
    </source>
</evidence>
<proteinExistence type="predicted"/>
<dbReference type="KEGG" id="ncs:NCAS_0H01010"/>
<accession>G0VIT4</accession>
<evidence type="ECO:0000313" key="2">
    <source>
        <dbReference type="Proteomes" id="UP000001640"/>
    </source>
</evidence>
<keyword evidence="2" id="KW-1185">Reference proteome</keyword>
<dbReference type="HOGENOM" id="CLU_758853_0_0_1"/>
<reference key="2">
    <citation type="submission" date="2011-08" db="EMBL/GenBank/DDBJ databases">
        <title>Genome sequence of Naumovozyma castellii.</title>
        <authorList>
            <person name="Gordon J.L."/>
            <person name="Armisen D."/>
            <person name="Proux-Wera E."/>
            <person name="OhEigeartaigh S.S."/>
            <person name="Byrne K.P."/>
            <person name="Wolfe K.H."/>
        </authorList>
    </citation>
    <scope>NUCLEOTIDE SEQUENCE</scope>
    <source>
        <strain>Type strain:CBS 4309</strain>
    </source>
</reference>